<dbReference type="PROSITE" id="PS00107">
    <property type="entry name" value="PROTEIN_KINASE_ATP"/>
    <property type="match status" value="1"/>
</dbReference>
<dbReference type="InterPro" id="IPR008271">
    <property type="entry name" value="Ser/Thr_kinase_AS"/>
</dbReference>
<evidence type="ECO:0000256" key="1">
    <source>
        <dbReference type="ARBA" id="ARBA00012513"/>
    </source>
</evidence>
<dbReference type="Pfam" id="PF00069">
    <property type="entry name" value="Pkinase"/>
    <property type="match status" value="1"/>
</dbReference>
<name>F4R7L6_MELLP</name>
<dbReference type="InterPro" id="IPR000719">
    <property type="entry name" value="Prot_kinase_dom"/>
</dbReference>
<dbReference type="Proteomes" id="UP000001072">
    <property type="component" value="Unassembled WGS sequence"/>
</dbReference>
<dbReference type="STRING" id="747676.F4R7L6"/>
<dbReference type="GO" id="GO:0005524">
    <property type="term" value="F:ATP binding"/>
    <property type="evidence" value="ECO:0007669"/>
    <property type="project" value="UniProtKB-UniRule"/>
</dbReference>
<keyword evidence="8" id="KW-1185">Reference proteome</keyword>
<dbReference type="EMBL" id="GL883092">
    <property type="protein sequence ID" value="EGG11763.1"/>
    <property type="molecule type" value="Genomic_DNA"/>
</dbReference>
<dbReference type="PANTHER" id="PTHR11909">
    <property type="entry name" value="CASEIN KINASE-RELATED"/>
    <property type="match status" value="1"/>
</dbReference>
<keyword evidence="5" id="KW-0808">Transferase</keyword>
<dbReference type="VEuPathDB" id="FungiDB:MELLADRAFT_102225"/>
<gene>
    <name evidence="7" type="ORF">MELLADRAFT_102225</name>
</gene>
<dbReference type="SUPFAM" id="SSF56112">
    <property type="entry name" value="Protein kinase-like (PK-like)"/>
    <property type="match status" value="1"/>
</dbReference>
<dbReference type="CDD" id="cd14016">
    <property type="entry name" value="STKc_CK1"/>
    <property type="match status" value="1"/>
</dbReference>
<evidence type="ECO:0000313" key="7">
    <source>
        <dbReference type="EMBL" id="EGG11763.1"/>
    </source>
</evidence>
<evidence type="ECO:0000256" key="5">
    <source>
        <dbReference type="RuleBase" id="RU000304"/>
    </source>
</evidence>
<keyword evidence="2 4" id="KW-0547">Nucleotide-binding</keyword>
<feature type="domain" description="Protein kinase" evidence="6">
    <location>
        <begin position="2"/>
        <end position="270"/>
    </location>
</feature>
<dbReference type="SMART" id="SM00220">
    <property type="entry name" value="S_TKc"/>
    <property type="match status" value="1"/>
</dbReference>
<dbReference type="KEGG" id="mlr:MELLADRAFT_102225"/>
<protein>
    <recommendedName>
        <fullName evidence="1">non-specific serine/threonine protein kinase</fullName>
        <ecNumber evidence="1">2.7.11.1</ecNumber>
    </recommendedName>
</protein>
<proteinExistence type="inferred from homology"/>
<dbReference type="eggNOG" id="KOG1164">
    <property type="taxonomic scope" value="Eukaryota"/>
</dbReference>
<dbReference type="GeneID" id="18921605"/>
<dbReference type="InParanoid" id="F4R7L6"/>
<organism evidence="8">
    <name type="scientific">Melampsora larici-populina (strain 98AG31 / pathotype 3-4-7)</name>
    <name type="common">Poplar leaf rust fungus</name>
    <dbReference type="NCBI Taxonomy" id="747676"/>
    <lineage>
        <taxon>Eukaryota</taxon>
        <taxon>Fungi</taxon>
        <taxon>Dikarya</taxon>
        <taxon>Basidiomycota</taxon>
        <taxon>Pucciniomycotina</taxon>
        <taxon>Pucciniomycetes</taxon>
        <taxon>Pucciniales</taxon>
        <taxon>Melampsoraceae</taxon>
        <taxon>Melampsora</taxon>
    </lineage>
</organism>
<dbReference type="PROSITE" id="PS50011">
    <property type="entry name" value="PROTEIN_KINASE_DOM"/>
    <property type="match status" value="1"/>
</dbReference>
<dbReference type="AlphaFoldDB" id="F4R7L6"/>
<dbReference type="InterPro" id="IPR017441">
    <property type="entry name" value="Protein_kinase_ATP_BS"/>
</dbReference>
<evidence type="ECO:0000259" key="6">
    <source>
        <dbReference type="PROSITE" id="PS50011"/>
    </source>
</evidence>
<reference evidence="8" key="1">
    <citation type="journal article" date="2011" name="Proc. Natl. Acad. Sci. U.S.A.">
        <title>Obligate biotrophy features unraveled by the genomic analysis of rust fungi.</title>
        <authorList>
            <person name="Duplessis S."/>
            <person name="Cuomo C.A."/>
            <person name="Lin Y.-C."/>
            <person name="Aerts A."/>
            <person name="Tisserant E."/>
            <person name="Veneault-Fourrey C."/>
            <person name="Joly D.L."/>
            <person name="Hacquard S."/>
            <person name="Amselem J."/>
            <person name="Cantarel B.L."/>
            <person name="Chiu R."/>
            <person name="Coutinho P.M."/>
            <person name="Feau N."/>
            <person name="Field M."/>
            <person name="Frey P."/>
            <person name="Gelhaye E."/>
            <person name="Goldberg J."/>
            <person name="Grabherr M.G."/>
            <person name="Kodira C.D."/>
            <person name="Kohler A."/>
            <person name="Kuees U."/>
            <person name="Lindquist E.A."/>
            <person name="Lucas S.M."/>
            <person name="Mago R."/>
            <person name="Mauceli E."/>
            <person name="Morin E."/>
            <person name="Murat C."/>
            <person name="Pangilinan J.L."/>
            <person name="Park R."/>
            <person name="Pearson M."/>
            <person name="Quesneville H."/>
            <person name="Rouhier N."/>
            <person name="Sakthikumar S."/>
            <person name="Salamov A.A."/>
            <person name="Schmutz J."/>
            <person name="Selles B."/>
            <person name="Shapiro H."/>
            <person name="Tanguay P."/>
            <person name="Tuskan G.A."/>
            <person name="Henrissat B."/>
            <person name="Van de Peer Y."/>
            <person name="Rouze P."/>
            <person name="Ellis J.G."/>
            <person name="Dodds P.N."/>
            <person name="Schein J.E."/>
            <person name="Zhong S."/>
            <person name="Hamelin R.C."/>
            <person name="Grigoriev I.V."/>
            <person name="Szabo L.J."/>
            <person name="Martin F."/>
        </authorList>
    </citation>
    <scope>NUCLEOTIDE SEQUENCE [LARGE SCALE GENOMIC DNA]</scope>
    <source>
        <strain evidence="8">98AG31 / pathotype 3-4-7</strain>
    </source>
</reference>
<dbReference type="Gene3D" id="1.10.510.10">
    <property type="entry name" value="Transferase(Phosphotransferase) domain 1"/>
    <property type="match status" value="1"/>
</dbReference>
<accession>F4R7L6</accession>
<feature type="binding site" evidence="4">
    <location>
        <position position="31"/>
    </location>
    <ligand>
        <name>ATP</name>
        <dbReference type="ChEBI" id="CHEBI:30616"/>
    </ligand>
</feature>
<dbReference type="HOGENOM" id="CLU_019279_2_7_1"/>
<dbReference type="RefSeq" id="XP_007405398.1">
    <property type="nucleotide sequence ID" value="XM_007405336.1"/>
</dbReference>
<keyword evidence="3 4" id="KW-0067">ATP-binding</keyword>
<dbReference type="EC" id="2.7.11.1" evidence="1"/>
<keyword evidence="5" id="KW-0723">Serine/threonine-protein kinase</keyword>
<dbReference type="GO" id="GO:0004674">
    <property type="term" value="F:protein serine/threonine kinase activity"/>
    <property type="evidence" value="ECO:0007669"/>
    <property type="project" value="UniProtKB-KW"/>
</dbReference>
<comment type="similarity">
    <text evidence="5">Belongs to the protein kinase superfamily.</text>
</comment>
<evidence type="ECO:0000256" key="3">
    <source>
        <dbReference type="ARBA" id="ARBA00022840"/>
    </source>
</evidence>
<evidence type="ECO:0000256" key="4">
    <source>
        <dbReference type="PROSITE-ProRule" id="PRU10141"/>
    </source>
</evidence>
<evidence type="ECO:0000256" key="2">
    <source>
        <dbReference type="ARBA" id="ARBA00022741"/>
    </source>
</evidence>
<dbReference type="PROSITE" id="PS00108">
    <property type="entry name" value="PROTEIN_KINASE_ST"/>
    <property type="match status" value="1"/>
</dbReference>
<dbReference type="InterPro" id="IPR011009">
    <property type="entry name" value="Kinase-like_dom_sf"/>
</dbReference>
<evidence type="ECO:0000313" key="8">
    <source>
        <dbReference type="Proteomes" id="UP000001072"/>
    </source>
</evidence>
<dbReference type="InterPro" id="IPR050235">
    <property type="entry name" value="CK1_Ser-Thr_kinase"/>
</dbReference>
<sequence>MYRFIHKIGSGAFGDVYLGLDIKTGDYVAIKVESTECADPQLRHEARVYQLLQGGRGVPSLKWLGTGRNYVAMVTDLLGHSLDHIFLRRRKFSLKTVLLLADQMISRIEFLHSRGFIHRDIKPGNFLMGRGLQCNEIHLIDYGLARLYRSPQTGVHMSPVTGRPLVGTAYYSSIATHLGIEQTRRDDLEALGYMLVSFLLGALPWLGPETQNRQERHARILQGKLDCPPDKLCRGLPQQFAQYLQYCRSLGFSELPDYHYLQRLFRNLALQQRIVYDYVYDWTPVSGHGVVRTVISSSTNNRRNSFSSIDPRLLRP</sequence>
<dbReference type="OrthoDB" id="5800476at2759"/>
<keyword evidence="5" id="KW-0418">Kinase</keyword>